<keyword evidence="4" id="KW-1185">Reference proteome</keyword>
<evidence type="ECO:0000313" key="3">
    <source>
        <dbReference type="EMBL" id="KAJ8509815.1"/>
    </source>
</evidence>
<evidence type="ECO:0000259" key="2">
    <source>
        <dbReference type="Pfam" id="PF14379"/>
    </source>
</evidence>
<dbReference type="Proteomes" id="UP001222027">
    <property type="component" value="Unassembled WGS sequence"/>
</dbReference>
<feature type="region of interest" description="Disordered" evidence="1">
    <location>
        <begin position="44"/>
        <end position="78"/>
    </location>
</feature>
<reference evidence="3 4" key="1">
    <citation type="submission" date="2022-12" db="EMBL/GenBank/DDBJ databases">
        <title>Chromosome-scale assembly of the Ensete ventricosum genome.</title>
        <authorList>
            <person name="Dussert Y."/>
            <person name="Stocks J."/>
            <person name="Wendawek A."/>
            <person name="Woldeyes F."/>
            <person name="Nichols R.A."/>
            <person name="Borrell J.S."/>
        </authorList>
    </citation>
    <scope>NUCLEOTIDE SEQUENCE [LARGE SCALE GENOMIC DNA]</scope>
    <source>
        <strain evidence="4">cv. Maze</strain>
        <tissue evidence="3">Seeds</tissue>
    </source>
</reference>
<evidence type="ECO:0000256" key="1">
    <source>
        <dbReference type="SAM" id="MobiDB-lite"/>
    </source>
</evidence>
<dbReference type="Pfam" id="PF14379">
    <property type="entry name" value="Myb_CC_LHEQLE"/>
    <property type="match status" value="1"/>
</dbReference>
<protein>
    <recommendedName>
        <fullName evidence="2">MYB-CC type transcription factor LHEQLE-containing domain-containing protein</fullName>
    </recommendedName>
</protein>
<evidence type="ECO:0000313" key="4">
    <source>
        <dbReference type="Proteomes" id="UP001222027"/>
    </source>
</evidence>
<feature type="region of interest" description="Disordered" evidence="1">
    <location>
        <begin position="1"/>
        <end position="30"/>
    </location>
</feature>
<dbReference type="InterPro" id="IPR025756">
    <property type="entry name" value="Myb_CC_LHEQLE"/>
</dbReference>
<name>A0AAV8RUD6_ENSVE</name>
<feature type="domain" description="MYB-CC type transcription factor LHEQLE-containing" evidence="2">
    <location>
        <begin position="99"/>
        <end position="120"/>
    </location>
</feature>
<feature type="compositionally biased region" description="Basic and acidic residues" evidence="1">
    <location>
        <begin position="61"/>
        <end position="78"/>
    </location>
</feature>
<accession>A0AAV8RUD6</accession>
<comment type="caution">
    <text evidence="3">The sequence shown here is derived from an EMBL/GenBank/DDBJ whole genome shotgun (WGS) entry which is preliminary data.</text>
</comment>
<proteinExistence type="predicted"/>
<organism evidence="3 4">
    <name type="scientific">Ensete ventricosum</name>
    <name type="common">Abyssinian banana</name>
    <name type="synonym">Musa ensete</name>
    <dbReference type="NCBI Taxonomy" id="4639"/>
    <lineage>
        <taxon>Eukaryota</taxon>
        <taxon>Viridiplantae</taxon>
        <taxon>Streptophyta</taxon>
        <taxon>Embryophyta</taxon>
        <taxon>Tracheophyta</taxon>
        <taxon>Spermatophyta</taxon>
        <taxon>Magnoliopsida</taxon>
        <taxon>Liliopsida</taxon>
        <taxon>Zingiberales</taxon>
        <taxon>Musaceae</taxon>
        <taxon>Ensete</taxon>
    </lineage>
</organism>
<gene>
    <name evidence="3" type="ORF">OPV22_000249</name>
</gene>
<dbReference type="AlphaFoldDB" id="A0AAV8RUD6"/>
<dbReference type="EMBL" id="JAQQAF010000001">
    <property type="protein sequence ID" value="KAJ8509815.1"/>
    <property type="molecule type" value="Genomic_DNA"/>
</dbReference>
<sequence>MGDPVAASRRKHRLPNGGSESSDLHAAARNGDVTSVESICNANPLAVNSRDRHSRTPSTDLESKPEGREARKQRRKEGIRARLIIPLPPAATSLVGEMPLGEGLRYQIEVQRKLQEQLEV</sequence>